<evidence type="ECO:0000313" key="1">
    <source>
        <dbReference type="EMBL" id="SFS98677.1"/>
    </source>
</evidence>
<accession>A0A1I6UBK8</accession>
<proteinExistence type="predicted"/>
<dbReference type="OrthoDB" id="1823576at2"/>
<gene>
    <name evidence="1" type="ORF">SAMN05444972_11515</name>
</gene>
<protein>
    <submittedName>
        <fullName evidence="1">Uncharacterized protein</fullName>
    </submittedName>
</protein>
<dbReference type="RefSeq" id="WP_091839157.1">
    <property type="nucleotide sequence ID" value="NZ_FPAA01000015.1"/>
</dbReference>
<evidence type="ECO:0000313" key="2">
    <source>
        <dbReference type="Proteomes" id="UP000198660"/>
    </source>
</evidence>
<name>A0A1I6UBK8_9BACL</name>
<organism evidence="1 2">
    <name type="scientific">Marininema halotolerans</name>
    <dbReference type="NCBI Taxonomy" id="1155944"/>
    <lineage>
        <taxon>Bacteria</taxon>
        <taxon>Bacillati</taxon>
        <taxon>Bacillota</taxon>
        <taxon>Bacilli</taxon>
        <taxon>Bacillales</taxon>
        <taxon>Thermoactinomycetaceae</taxon>
        <taxon>Marininema</taxon>
    </lineage>
</organism>
<keyword evidence="2" id="KW-1185">Reference proteome</keyword>
<dbReference type="InterPro" id="IPR046687">
    <property type="entry name" value="DUF6557"/>
</dbReference>
<dbReference type="AlphaFoldDB" id="A0A1I6UBK8"/>
<dbReference type="Proteomes" id="UP000198660">
    <property type="component" value="Unassembled WGS sequence"/>
</dbReference>
<dbReference type="EMBL" id="FPAA01000015">
    <property type="protein sequence ID" value="SFS98677.1"/>
    <property type="molecule type" value="Genomic_DNA"/>
</dbReference>
<dbReference type="Pfam" id="PF20194">
    <property type="entry name" value="DUF6557"/>
    <property type="match status" value="1"/>
</dbReference>
<sequence>MLTFKELIINTDFAKVWEKFIIHYPDFKDKKVNFNSFYKKLKFTPPSANRTNMYIYINVYQEDTDGQTIWTQKFTEDDDSLHFDVCGMDDEWTGYSLAASKFHEWLGYYIDEESLNTMTNDSFVAHCLYEMTFYYGDDDTKSLE</sequence>
<reference evidence="2" key="1">
    <citation type="submission" date="2016-10" db="EMBL/GenBank/DDBJ databases">
        <authorList>
            <person name="Varghese N."/>
            <person name="Submissions S."/>
        </authorList>
    </citation>
    <scope>NUCLEOTIDE SEQUENCE [LARGE SCALE GENOMIC DNA]</scope>
    <source>
        <strain evidence="2">DSM 45789</strain>
    </source>
</reference>